<proteinExistence type="inferred from homology"/>
<comment type="caution">
    <text evidence="6">The sequence shown here is derived from an EMBL/GenBank/DDBJ whole genome shotgun (WGS) entry which is preliminary data.</text>
</comment>
<dbReference type="Proteomes" id="UP000578252">
    <property type="component" value="Unassembled WGS sequence"/>
</dbReference>
<dbReference type="InterPro" id="IPR015422">
    <property type="entry name" value="PyrdxlP-dep_Trfase_small"/>
</dbReference>
<dbReference type="GO" id="GO:0003992">
    <property type="term" value="F:N2-acetyl-L-ornithine:2-oxoglutarate 5-aminotransferase activity"/>
    <property type="evidence" value="ECO:0007669"/>
    <property type="project" value="UniProtKB-EC"/>
</dbReference>
<keyword evidence="2 6" id="KW-0032">Aminotransferase</keyword>
<evidence type="ECO:0000256" key="3">
    <source>
        <dbReference type="ARBA" id="ARBA00022679"/>
    </source>
</evidence>
<dbReference type="EMBL" id="JABCUR010000003">
    <property type="protein sequence ID" value="NMW64717.1"/>
    <property type="molecule type" value="Genomic_DNA"/>
</dbReference>
<evidence type="ECO:0000256" key="4">
    <source>
        <dbReference type="ARBA" id="ARBA00022898"/>
    </source>
</evidence>
<organism evidence="6 7">
    <name type="scientific">Mobiluncus mulieris</name>
    <dbReference type="NCBI Taxonomy" id="2052"/>
    <lineage>
        <taxon>Bacteria</taxon>
        <taxon>Bacillati</taxon>
        <taxon>Actinomycetota</taxon>
        <taxon>Actinomycetes</taxon>
        <taxon>Actinomycetales</taxon>
        <taxon>Actinomycetaceae</taxon>
        <taxon>Mobiluncus</taxon>
    </lineage>
</organism>
<comment type="similarity">
    <text evidence="5">Belongs to the class-III pyridoxal-phosphate-dependent aminotransferase family.</text>
</comment>
<dbReference type="GO" id="GO:0030170">
    <property type="term" value="F:pyridoxal phosphate binding"/>
    <property type="evidence" value="ECO:0007669"/>
    <property type="project" value="InterPro"/>
</dbReference>
<reference evidence="6 7" key="1">
    <citation type="submission" date="2020-04" db="EMBL/GenBank/DDBJ databases">
        <title>Antimicrobial susceptibility and clonality of vaginal-derived multi-drug resistant Mobiluncus isolates in China.</title>
        <authorList>
            <person name="Zhang X."/>
        </authorList>
    </citation>
    <scope>NUCLEOTIDE SEQUENCE [LARGE SCALE GENOMIC DNA]</scope>
    <source>
        <strain evidence="6 7">13</strain>
    </source>
</reference>
<dbReference type="NCBIfam" id="NF002874">
    <property type="entry name" value="PRK03244.1"/>
    <property type="match status" value="1"/>
</dbReference>
<dbReference type="PANTHER" id="PTHR11986">
    <property type="entry name" value="AMINOTRANSFERASE CLASS III"/>
    <property type="match status" value="1"/>
</dbReference>
<keyword evidence="3 6" id="KW-0808">Transferase</keyword>
<dbReference type="CDD" id="cd00610">
    <property type="entry name" value="OAT_like"/>
    <property type="match status" value="1"/>
</dbReference>
<dbReference type="PIRSF" id="PIRSF000521">
    <property type="entry name" value="Transaminase_4ab_Lys_Orn"/>
    <property type="match status" value="1"/>
</dbReference>
<dbReference type="InterPro" id="IPR015421">
    <property type="entry name" value="PyrdxlP-dep_Trfase_major"/>
</dbReference>
<evidence type="ECO:0000313" key="7">
    <source>
        <dbReference type="Proteomes" id="UP000578252"/>
    </source>
</evidence>
<evidence type="ECO:0000256" key="1">
    <source>
        <dbReference type="ARBA" id="ARBA00001933"/>
    </source>
</evidence>
<keyword evidence="4 5" id="KW-0663">Pyridoxal phosphate</keyword>
<accession>A0A7Y0U0U0</accession>
<dbReference type="GO" id="GO:0042802">
    <property type="term" value="F:identical protein binding"/>
    <property type="evidence" value="ECO:0007669"/>
    <property type="project" value="TreeGrafter"/>
</dbReference>
<comment type="cofactor">
    <cofactor evidence="1">
        <name>pyridoxal 5'-phosphate</name>
        <dbReference type="ChEBI" id="CHEBI:597326"/>
    </cofactor>
</comment>
<dbReference type="EC" id="2.6.1.11" evidence="6"/>
<name>A0A7Y0U0U0_9ACTO</name>
<evidence type="ECO:0000256" key="2">
    <source>
        <dbReference type="ARBA" id="ARBA00022576"/>
    </source>
</evidence>
<dbReference type="PANTHER" id="PTHR11986:SF79">
    <property type="entry name" value="ACETYLORNITHINE AMINOTRANSFERASE, MITOCHONDRIAL"/>
    <property type="match status" value="1"/>
</dbReference>
<dbReference type="RefSeq" id="WP_169771726.1">
    <property type="nucleotide sequence ID" value="NZ_JABCUR010000003.1"/>
</dbReference>
<dbReference type="Gene3D" id="3.40.640.10">
    <property type="entry name" value="Type I PLP-dependent aspartate aminotransferase-like (Major domain)"/>
    <property type="match status" value="1"/>
</dbReference>
<sequence length="437" mass="46435">MQATNWTKRFEDAVMNASGHPLTVMARGAGCFVWDEYGHQYLDLAGGIGVNSLGHAHPNVVKALTAQAQTLGHVGNAVASSVQIEAAEKLLSIVEPGGAAPESRVFFTNSGSESIETAFKIVRVYAEQASHEHPNDPPRTRILALENGFHGCASMGALSLASKKALREPFLPLPAAVEFIPYAMAALERAFEGERGRNIAALFIEPIQGVGGVRVLSEHFLRLARDVTAEAGALLVFDEIQCGMGRTGTWMAHHLAGVTPDIVTLGGGLGAGFPVGACLALNDTTATALAPGLHSSTFGGNPLAAASVLATINTIEEEKLLTNVVEVNEIWTRELMGLHHPLISDVRGRGLMLGIGLKNPVAKPLAVELFREGFLVDAPDTFTLRLAPPLIISAPQTRMFTQSLPEIIDRVVQNIDHQIAQGQNATQNPYHPGASLE</sequence>
<dbReference type="Gene3D" id="3.90.1150.10">
    <property type="entry name" value="Aspartate Aminotransferase, domain 1"/>
    <property type="match status" value="1"/>
</dbReference>
<dbReference type="InterPro" id="IPR005814">
    <property type="entry name" value="Aminotrans_3"/>
</dbReference>
<dbReference type="AlphaFoldDB" id="A0A7Y0U0U0"/>
<dbReference type="InterPro" id="IPR050103">
    <property type="entry name" value="Class-III_PLP-dep_AT"/>
</dbReference>
<evidence type="ECO:0000313" key="6">
    <source>
        <dbReference type="EMBL" id="NMW64717.1"/>
    </source>
</evidence>
<protein>
    <submittedName>
        <fullName evidence="6">Acetylornithine transaminase</fullName>
        <ecNumber evidence="6">2.6.1.11</ecNumber>
    </submittedName>
</protein>
<evidence type="ECO:0000256" key="5">
    <source>
        <dbReference type="RuleBase" id="RU003560"/>
    </source>
</evidence>
<dbReference type="Pfam" id="PF00202">
    <property type="entry name" value="Aminotran_3"/>
    <property type="match status" value="1"/>
</dbReference>
<dbReference type="FunFam" id="3.40.640.10:FF:000004">
    <property type="entry name" value="Acetylornithine aminotransferase"/>
    <property type="match status" value="1"/>
</dbReference>
<dbReference type="SUPFAM" id="SSF53383">
    <property type="entry name" value="PLP-dependent transferases"/>
    <property type="match status" value="1"/>
</dbReference>
<dbReference type="InterPro" id="IPR015424">
    <property type="entry name" value="PyrdxlP-dep_Trfase"/>
</dbReference>
<gene>
    <name evidence="6" type="ORF">HHJ78_04030</name>
</gene>